<dbReference type="EMBL" id="CAWUPB010001195">
    <property type="protein sequence ID" value="CAK7355052.1"/>
    <property type="molecule type" value="Genomic_DNA"/>
</dbReference>
<accession>A0AAV1SRG0</accession>
<dbReference type="AlphaFoldDB" id="A0AAV1SRG0"/>
<dbReference type="Proteomes" id="UP001314170">
    <property type="component" value="Unassembled WGS sequence"/>
</dbReference>
<evidence type="ECO:0000313" key="2">
    <source>
        <dbReference type="EMBL" id="CAK7355052.1"/>
    </source>
</evidence>
<comment type="caution">
    <text evidence="2">The sequence shown here is derived from an EMBL/GenBank/DDBJ whole genome shotgun (WGS) entry which is preliminary data.</text>
</comment>
<keyword evidence="3" id="KW-1185">Reference proteome</keyword>
<evidence type="ECO:0000313" key="3">
    <source>
        <dbReference type="Proteomes" id="UP001314170"/>
    </source>
</evidence>
<gene>
    <name evidence="2" type="ORF">DCAF_LOCUS25472</name>
</gene>
<sequence>MAVEQTDSTLPESPPQSHTKAGSPAVNSTATNTKAQGTIVPSNGNLISLNASSQIPLKLSKGVGN</sequence>
<proteinExistence type="predicted"/>
<organism evidence="2 3">
    <name type="scientific">Dovyalis caffra</name>
    <dbReference type="NCBI Taxonomy" id="77055"/>
    <lineage>
        <taxon>Eukaryota</taxon>
        <taxon>Viridiplantae</taxon>
        <taxon>Streptophyta</taxon>
        <taxon>Embryophyta</taxon>
        <taxon>Tracheophyta</taxon>
        <taxon>Spermatophyta</taxon>
        <taxon>Magnoliopsida</taxon>
        <taxon>eudicotyledons</taxon>
        <taxon>Gunneridae</taxon>
        <taxon>Pentapetalae</taxon>
        <taxon>rosids</taxon>
        <taxon>fabids</taxon>
        <taxon>Malpighiales</taxon>
        <taxon>Salicaceae</taxon>
        <taxon>Flacourtieae</taxon>
        <taxon>Dovyalis</taxon>
    </lineage>
</organism>
<name>A0AAV1SRG0_9ROSI</name>
<reference evidence="2 3" key="1">
    <citation type="submission" date="2024-01" db="EMBL/GenBank/DDBJ databases">
        <authorList>
            <person name="Waweru B."/>
        </authorList>
    </citation>
    <scope>NUCLEOTIDE SEQUENCE [LARGE SCALE GENOMIC DNA]</scope>
</reference>
<evidence type="ECO:0000256" key="1">
    <source>
        <dbReference type="SAM" id="MobiDB-lite"/>
    </source>
</evidence>
<feature type="region of interest" description="Disordered" evidence="1">
    <location>
        <begin position="1"/>
        <end position="45"/>
    </location>
</feature>
<protein>
    <submittedName>
        <fullName evidence="2">Uncharacterized protein</fullName>
    </submittedName>
</protein>